<accession>A0ACB8U9I5</accession>
<protein>
    <submittedName>
        <fullName evidence="1">Uncharacterized protein</fullName>
    </submittedName>
</protein>
<evidence type="ECO:0000313" key="1">
    <source>
        <dbReference type="EMBL" id="KAI0090930.1"/>
    </source>
</evidence>
<organism evidence="1 2">
    <name type="scientific">Irpex rosettiformis</name>
    <dbReference type="NCBI Taxonomy" id="378272"/>
    <lineage>
        <taxon>Eukaryota</taxon>
        <taxon>Fungi</taxon>
        <taxon>Dikarya</taxon>
        <taxon>Basidiomycota</taxon>
        <taxon>Agaricomycotina</taxon>
        <taxon>Agaricomycetes</taxon>
        <taxon>Polyporales</taxon>
        <taxon>Irpicaceae</taxon>
        <taxon>Irpex</taxon>
    </lineage>
</organism>
<dbReference type="EMBL" id="MU274906">
    <property type="protein sequence ID" value="KAI0090930.1"/>
    <property type="molecule type" value="Genomic_DNA"/>
</dbReference>
<keyword evidence="2" id="KW-1185">Reference proteome</keyword>
<comment type="caution">
    <text evidence="1">The sequence shown here is derived from an EMBL/GenBank/DDBJ whole genome shotgun (WGS) entry which is preliminary data.</text>
</comment>
<proteinExistence type="predicted"/>
<dbReference type="Proteomes" id="UP001055072">
    <property type="component" value="Unassembled WGS sequence"/>
</dbReference>
<evidence type="ECO:0000313" key="2">
    <source>
        <dbReference type="Proteomes" id="UP001055072"/>
    </source>
</evidence>
<reference evidence="1" key="1">
    <citation type="journal article" date="2021" name="Environ. Microbiol.">
        <title>Gene family expansions and transcriptome signatures uncover fungal adaptations to wood decay.</title>
        <authorList>
            <person name="Hage H."/>
            <person name="Miyauchi S."/>
            <person name="Viragh M."/>
            <person name="Drula E."/>
            <person name="Min B."/>
            <person name="Chaduli D."/>
            <person name="Navarro D."/>
            <person name="Favel A."/>
            <person name="Norest M."/>
            <person name="Lesage-Meessen L."/>
            <person name="Balint B."/>
            <person name="Merenyi Z."/>
            <person name="de Eugenio L."/>
            <person name="Morin E."/>
            <person name="Martinez A.T."/>
            <person name="Baldrian P."/>
            <person name="Stursova M."/>
            <person name="Martinez M.J."/>
            <person name="Novotny C."/>
            <person name="Magnuson J.K."/>
            <person name="Spatafora J.W."/>
            <person name="Maurice S."/>
            <person name="Pangilinan J."/>
            <person name="Andreopoulos W."/>
            <person name="LaButti K."/>
            <person name="Hundley H."/>
            <person name="Na H."/>
            <person name="Kuo A."/>
            <person name="Barry K."/>
            <person name="Lipzen A."/>
            <person name="Henrissat B."/>
            <person name="Riley R."/>
            <person name="Ahrendt S."/>
            <person name="Nagy L.G."/>
            <person name="Grigoriev I.V."/>
            <person name="Martin F."/>
            <person name="Rosso M.N."/>
        </authorList>
    </citation>
    <scope>NUCLEOTIDE SEQUENCE</scope>
    <source>
        <strain evidence="1">CBS 384.51</strain>
    </source>
</reference>
<name>A0ACB8U9I5_9APHY</name>
<sequence>MVLAHEDDNELDSHPYWYARVLGVFHANVRYLGEGSTSREFERVEFVWIRWFGRDQNMLGGFAARRLHCVGFVDAESGGAFGFLDPSLIIRAVHLIPAFHYGRTSELLKGYSIARQYDADPDDNDSDEDWQYYYVDMFADRDMFMRYLGGGLGHKAFKAIVSIQDTLTALGVNSAGEHDHETEMLSDNDSENGK</sequence>
<gene>
    <name evidence="1" type="ORF">BDY19DRAFT_886849</name>
</gene>